<dbReference type="Pfam" id="PF00574">
    <property type="entry name" value="CLP_protease"/>
    <property type="match status" value="1"/>
</dbReference>
<dbReference type="RefSeq" id="WP_244804992.1">
    <property type="nucleotide sequence ID" value="NZ_JALIEA010000017.1"/>
</dbReference>
<evidence type="ECO:0000313" key="10">
    <source>
        <dbReference type="Proteomes" id="UP001139207"/>
    </source>
</evidence>
<evidence type="ECO:0000256" key="5">
    <source>
        <dbReference type="ARBA" id="ARBA00022825"/>
    </source>
</evidence>
<evidence type="ECO:0000256" key="3">
    <source>
        <dbReference type="ARBA" id="ARBA00022670"/>
    </source>
</evidence>
<dbReference type="AlphaFoldDB" id="A0A9X1WIW7"/>
<dbReference type="NCBIfam" id="NF045542">
    <property type="entry name" value="Clp_rel_HeadMat"/>
    <property type="match status" value="1"/>
</dbReference>
<organism evidence="9 10">
    <name type="scientific">Corynebacterium kalidii</name>
    <dbReference type="NCBI Taxonomy" id="2931982"/>
    <lineage>
        <taxon>Bacteria</taxon>
        <taxon>Bacillati</taxon>
        <taxon>Actinomycetota</taxon>
        <taxon>Actinomycetes</taxon>
        <taxon>Mycobacteriales</taxon>
        <taxon>Corynebacteriaceae</taxon>
        <taxon>Corynebacterium</taxon>
    </lineage>
</organism>
<keyword evidence="2" id="KW-0963">Cytoplasm</keyword>
<evidence type="ECO:0000256" key="7">
    <source>
        <dbReference type="SAM" id="MobiDB-lite"/>
    </source>
</evidence>
<sequence length="458" mass="48354">MADLLIYGEIGWDVQASEVVAQIQAMDAEDITVRVNSPGGDVYDGLAIMNALIAHEGMVTAVVEGLAASAASFIAVGGADRVVMRPTAELMIHDAMSFVGGNADEMLRAITDLERISDNLAGIYATKAGGDSGEWRDLMKAETWYSAQEAVDVGLADAVEDGRRVEAQAGRRLVMNRFRYQGRRDAPTPTVNRPEGHDRKEGGMSALADLAQEMGLSEDQVKAAFARVVLNEEVTVTSTVDITYPEGTTVVPTGKATISPVEEVPQGLVFTVGEAPDGWTAEVDEATGSLSVTAPAGAEPDDEVELTVTVTGNDAPVEIPVVITVKAAAGEDEETAPLEPAGDPDRVTLDRDTYNDLQAAAKLGWEAKNKADAAARAAEVDRWIAEGRVNAARRSKVIAAMEKDPVAARDLYGSIPKNTIPRGEIGHGQDSEDTQASGAGDLAAKLDKARLLSAPNLY</sequence>
<dbReference type="PANTHER" id="PTHR10381:SF70">
    <property type="entry name" value="ATP-DEPENDENT CLP PROTEASE PROTEOLYTIC SUBUNIT"/>
    <property type="match status" value="1"/>
</dbReference>
<dbReference type="GO" id="GO:0009368">
    <property type="term" value="C:endopeptidase Clp complex"/>
    <property type="evidence" value="ECO:0007669"/>
    <property type="project" value="TreeGrafter"/>
</dbReference>
<accession>A0A9X1WIW7</accession>
<dbReference type="Proteomes" id="UP001139207">
    <property type="component" value="Unassembled WGS sequence"/>
</dbReference>
<dbReference type="InterPro" id="IPR029045">
    <property type="entry name" value="ClpP/crotonase-like_dom_sf"/>
</dbReference>
<dbReference type="CDD" id="cd07016">
    <property type="entry name" value="S14_ClpP_1"/>
    <property type="match status" value="1"/>
</dbReference>
<dbReference type="SUPFAM" id="SSF52096">
    <property type="entry name" value="ClpP/crotonase"/>
    <property type="match status" value="1"/>
</dbReference>
<reference evidence="9" key="1">
    <citation type="submission" date="2022-04" db="EMBL/GenBank/DDBJ databases">
        <title>Corynebacterium kalidii LD5P10.</title>
        <authorList>
            <person name="Sun J.Q."/>
        </authorList>
    </citation>
    <scope>NUCLEOTIDE SEQUENCE</scope>
    <source>
        <strain evidence="9">LD5P10</strain>
    </source>
</reference>
<evidence type="ECO:0000256" key="2">
    <source>
        <dbReference type="ARBA" id="ARBA00022490"/>
    </source>
</evidence>
<comment type="similarity">
    <text evidence="1 6">Belongs to the peptidase S14 family.</text>
</comment>
<feature type="domain" description="Long Rib" evidence="8">
    <location>
        <begin position="256"/>
        <end position="325"/>
    </location>
</feature>
<dbReference type="EMBL" id="JALIEA010000017">
    <property type="protein sequence ID" value="MCJ7859263.1"/>
    <property type="molecule type" value="Genomic_DNA"/>
</dbReference>
<dbReference type="PRINTS" id="PR00127">
    <property type="entry name" value="CLPPROTEASEP"/>
</dbReference>
<evidence type="ECO:0000256" key="6">
    <source>
        <dbReference type="RuleBase" id="RU003567"/>
    </source>
</evidence>
<evidence type="ECO:0000256" key="1">
    <source>
        <dbReference type="ARBA" id="ARBA00007039"/>
    </source>
</evidence>
<evidence type="ECO:0000256" key="4">
    <source>
        <dbReference type="ARBA" id="ARBA00022801"/>
    </source>
</evidence>
<dbReference type="GO" id="GO:0006515">
    <property type="term" value="P:protein quality control for misfolded or incompletely synthesized proteins"/>
    <property type="evidence" value="ECO:0007669"/>
    <property type="project" value="TreeGrafter"/>
</dbReference>
<feature type="region of interest" description="Disordered" evidence="7">
    <location>
        <begin position="416"/>
        <end position="440"/>
    </location>
</feature>
<dbReference type="InterPro" id="IPR001907">
    <property type="entry name" value="ClpP"/>
</dbReference>
<dbReference type="GO" id="GO:0004176">
    <property type="term" value="F:ATP-dependent peptidase activity"/>
    <property type="evidence" value="ECO:0007669"/>
    <property type="project" value="InterPro"/>
</dbReference>
<proteinExistence type="inferred from homology"/>
<name>A0A9X1WIW7_9CORY</name>
<keyword evidence="5" id="KW-0720">Serine protease</keyword>
<dbReference type="Gene3D" id="3.90.226.10">
    <property type="entry name" value="2-enoyl-CoA Hydratase, Chain A, domain 1"/>
    <property type="match status" value="1"/>
</dbReference>
<comment type="caution">
    <text evidence="9">The sequence shown here is derived from an EMBL/GenBank/DDBJ whole genome shotgun (WGS) entry which is preliminary data.</text>
</comment>
<dbReference type="InterPro" id="IPR044055">
    <property type="entry name" value="RibLong"/>
</dbReference>
<keyword evidence="4" id="KW-0378">Hydrolase</keyword>
<evidence type="ECO:0000313" key="9">
    <source>
        <dbReference type="EMBL" id="MCJ7859263.1"/>
    </source>
</evidence>
<protein>
    <recommendedName>
        <fullName evidence="6">ATP-dependent Clp protease proteolytic subunit</fullName>
    </recommendedName>
</protein>
<gene>
    <name evidence="9" type="ORF">MUN33_11165</name>
</gene>
<dbReference type="GO" id="GO:0051117">
    <property type="term" value="F:ATPase binding"/>
    <property type="evidence" value="ECO:0007669"/>
    <property type="project" value="TreeGrafter"/>
</dbReference>
<dbReference type="PANTHER" id="PTHR10381">
    <property type="entry name" value="ATP-DEPENDENT CLP PROTEASE PROTEOLYTIC SUBUNIT"/>
    <property type="match status" value="1"/>
</dbReference>
<dbReference type="GO" id="GO:0004252">
    <property type="term" value="F:serine-type endopeptidase activity"/>
    <property type="evidence" value="ECO:0007669"/>
    <property type="project" value="InterPro"/>
</dbReference>
<dbReference type="Pfam" id="PF18957">
    <property type="entry name" value="RibLong"/>
    <property type="match status" value="1"/>
</dbReference>
<evidence type="ECO:0000259" key="8">
    <source>
        <dbReference type="Pfam" id="PF18957"/>
    </source>
</evidence>
<keyword evidence="3 9" id="KW-0645">Protease</keyword>
<keyword evidence="10" id="KW-1185">Reference proteome</keyword>
<dbReference type="InterPro" id="IPR023562">
    <property type="entry name" value="ClpP/TepA"/>
</dbReference>